<dbReference type="EMBL" id="BDHI01000007">
    <property type="protein sequence ID" value="GCB21288.1"/>
    <property type="molecule type" value="Genomic_DNA"/>
</dbReference>
<dbReference type="SUPFAM" id="SSF54427">
    <property type="entry name" value="NTF2-like"/>
    <property type="match status" value="1"/>
</dbReference>
<comment type="caution">
    <text evidence="2">The sequence shown here is derived from an EMBL/GenBank/DDBJ whole genome shotgun (WGS) entry which is preliminary data.</text>
</comment>
<dbReference type="InterPro" id="IPR032710">
    <property type="entry name" value="NTF2-like_dom_sf"/>
</dbReference>
<organism evidence="2 3">
    <name type="scientific">Aspergillus awamori</name>
    <name type="common">Black koji mold</name>
    <dbReference type="NCBI Taxonomy" id="105351"/>
    <lineage>
        <taxon>Eukaryota</taxon>
        <taxon>Fungi</taxon>
        <taxon>Dikarya</taxon>
        <taxon>Ascomycota</taxon>
        <taxon>Pezizomycotina</taxon>
        <taxon>Eurotiomycetes</taxon>
        <taxon>Eurotiomycetidae</taxon>
        <taxon>Eurotiales</taxon>
        <taxon>Aspergillaceae</taxon>
        <taxon>Aspergillus</taxon>
    </lineage>
</organism>
<dbReference type="Pfam" id="PF13577">
    <property type="entry name" value="SnoaL_4"/>
    <property type="match status" value="1"/>
</dbReference>
<proteinExistence type="predicted"/>
<feature type="domain" description="SnoaL-like" evidence="1">
    <location>
        <begin position="16"/>
        <end position="146"/>
    </location>
</feature>
<sequence length="164" mass="18213">MPTSTPIPISLNRPPNLETREDIIDALYRAVLGFDTTDTRLFDSALFPDSTFDLFGNVMKGLPAIHTECFDKISKLDTTHFLSNIRVSMIEGDPNKAKVTASALAQHYRPGEGNVDDTSRLLGGAFYYCDVERDVAGDGLWKLRNWVIELIWTEGDKGVMKGDG</sequence>
<protein>
    <recommendedName>
        <fullName evidence="1">SnoaL-like domain-containing protein</fullName>
    </recommendedName>
</protein>
<evidence type="ECO:0000259" key="1">
    <source>
        <dbReference type="Pfam" id="PF13577"/>
    </source>
</evidence>
<keyword evidence="3" id="KW-1185">Reference proteome</keyword>
<dbReference type="InterPro" id="IPR037401">
    <property type="entry name" value="SnoaL-like"/>
</dbReference>
<dbReference type="STRING" id="105351.A0A401KPR9"/>
<gene>
    <name evidence="2" type="ORF">AAWM_04173</name>
</gene>
<dbReference type="Gene3D" id="3.10.450.50">
    <property type="match status" value="1"/>
</dbReference>
<accession>A0A401KPR9</accession>
<evidence type="ECO:0000313" key="2">
    <source>
        <dbReference type="EMBL" id="GCB21288.1"/>
    </source>
</evidence>
<name>A0A401KPR9_ASPAW</name>
<reference evidence="2 3" key="1">
    <citation type="submission" date="2016-09" db="EMBL/GenBank/DDBJ databases">
        <title>Aspergillus awamori IFM 58123T.</title>
        <authorList>
            <person name="Kusuya Y."/>
            <person name="Shimizu M."/>
            <person name="Takahashi H."/>
            <person name="Yaguchi T."/>
        </authorList>
    </citation>
    <scope>NUCLEOTIDE SEQUENCE [LARGE SCALE GENOMIC DNA]</scope>
    <source>
        <strain evidence="2 3">IFM 58123</strain>
    </source>
</reference>
<evidence type="ECO:0000313" key="3">
    <source>
        <dbReference type="Proteomes" id="UP000286921"/>
    </source>
</evidence>
<dbReference type="Proteomes" id="UP000286921">
    <property type="component" value="Unassembled WGS sequence"/>
</dbReference>
<dbReference type="AlphaFoldDB" id="A0A401KPR9"/>